<dbReference type="PANTHER" id="PTHR43027">
    <property type="entry name" value="DOXORUBICIN RESISTANCE ABC TRANSPORTER PERMEASE PROTEIN DRRC-RELATED"/>
    <property type="match status" value="1"/>
</dbReference>
<sequence>MSAPGLPPPISRSRPICVSTSRAWKTPCLPSSTPRAPPDTRPRPPTKGMVMTTATADSVTDNPVTVPWRRRSPTARLLAAELRLLGRDPITLTFVVAFPIVSMLIIGGVFGTEADAVFPVNPSHWYVASYFTTVIGAVGLVMLPVHIATYRERGVLRRFAAAGFPRWSFVAAELVIGLTAVVVAGGLLMAVAAPVYGIPAVADVPRVIAGAVCGAVAFIALGVLLGTVLPTARAAQAVGLLLFFPSFLLGVGGPPPAAMGEVLRTISEWMPLGIVTRAVREPWLGIGPATGALLITVALAVAAAALAARRTAL</sequence>
<feature type="transmembrane region" description="Helical" evidence="6">
    <location>
        <begin position="123"/>
        <end position="148"/>
    </location>
</feature>
<keyword evidence="3 6" id="KW-1133">Transmembrane helix</keyword>
<feature type="transmembrane region" description="Helical" evidence="6">
    <location>
        <begin position="208"/>
        <end position="229"/>
    </location>
</feature>
<evidence type="ECO:0000256" key="5">
    <source>
        <dbReference type="SAM" id="MobiDB-lite"/>
    </source>
</evidence>
<feature type="compositionally biased region" description="Pro residues" evidence="5">
    <location>
        <begin position="35"/>
        <end position="45"/>
    </location>
</feature>
<evidence type="ECO:0000256" key="4">
    <source>
        <dbReference type="ARBA" id="ARBA00023136"/>
    </source>
</evidence>
<name>A0A857M6M8_9ACTN</name>
<dbReference type="GO" id="GO:0016020">
    <property type="term" value="C:membrane"/>
    <property type="evidence" value="ECO:0007669"/>
    <property type="project" value="UniProtKB-SubCell"/>
</dbReference>
<comment type="subcellular location">
    <subcellularLocation>
        <location evidence="1">Membrane</location>
        <topology evidence="1">Multi-pass membrane protein</topology>
    </subcellularLocation>
</comment>
<feature type="transmembrane region" description="Helical" evidence="6">
    <location>
        <begin position="90"/>
        <end position="111"/>
    </location>
</feature>
<feature type="transmembrane region" description="Helical" evidence="6">
    <location>
        <begin position="241"/>
        <end position="263"/>
    </location>
</feature>
<feature type="transmembrane region" description="Helical" evidence="6">
    <location>
        <begin position="283"/>
        <end position="308"/>
    </location>
</feature>
<feature type="transmembrane region" description="Helical" evidence="6">
    <location>
        <begin position="169"/>
        <end position="196"/>
    </location>
</feature>
<gene>
    <name evidence="8" type="ORF">GII30_00825</name>
</gene>
<evidence type="ECO:0000256" key="6">
    <source>
        <dbReference type="SAM" id="Phobius"/>
    </source>
</evidence>
<feature type="region of interest" description="Disordered" evidence="5">
    <location>
        <begin position="27"/>
        <end position="49"/>
    </location>
</feature>
<reference evidence="8" key="1">
    <citation type="journal article" date="2021" name="Nat. Microbiol.">
        <title>Cocultivation of an ultrasmall environmental parasitic bacterium with lytic ability against bacteria associated with wastewater foams.</title>
        <authorList>
            <person name="Batinovic S."/>
            <person name="Rose J.J.A."/>
            <person name="Ratcliffe J."/>
            <person name="Seviour R.J."/>
            <person name="Petrovski S."/>
        </authorList>
    </citation>
    <scope>NUCLEOTIDE SEQUENCE</scope>
    <source>
        <strain evidence="8">CON44</strain>
    </source>
</reference>
<evidence type="ECO:0000256" key="1">
    <source>
        <dbReference type="ARBA" id="ARBA00004141"/>
    </source>
</evidence>
<evidence type="ECO:0000259" key="7">
    <source>
        <dbReference type="Pfam" id="PF01061"/>
    </source>
</evidence>
<feature type="domain" description="ABC-2 type transporter transmembrane" evidence="7">
    <location>
        <begin position="77"/>
        <end position="280"/>
    </location>
</feature>
<organism evidence="8">
    <name type="scientific">Gordonia amarae</name>
    <dbReference type="NCBI Taxonomy" id="36821"/>
    <lineage>
        <taxon>Bacteria</taxon>
        <taxon>Bacillati</taxon>
        <taxon>Actinomycetota</taxon>
        <taxon>Actinomycetes</taxon>
        <taxon>Mycobacteriales</taxon>
        <taxon>Gordoniaceae</taxon>
        <taxon>Gordonia</taxon>
    </lineage>
</organism>
<evidence type="ECO:0000256" key="2">
    <source>
        <dbReference type="ARBA" id="ARBA00022692"/>
    </source>
</evidence>
<dbReference type="PANTHER" id="PTHR43027:SF2">
    <property type="entry name" value="TRANSPORT PERMEASE PROTEIN"/>
    <property type="match status" value="1"/>
</dbReference>
<evidence type="ECO:0000256" key="3">
    <source>
        <dbReference type="ARBA" id="ARBA00022989"/>
    </source>
</evidence>
<keyword evidence="4 6" id="KW-0472">Membrane</keyword>
<evidence type="ECO:0000313" key="8">
    <source>
        <dbReference type="EMBL" id="QHN37918.1"/>
    </source>
</evidence>
<dbReference type="InterPro" id="IPR052902">
    <property type="entry name" value="ABC-2_transporter"/>
</dbReference>
<dbReference type="AlphaFoldDB" id="A0A857M6M8"/>
<dbReference type="GO" id="GO:0140359">
    <property type="term" value="F:ABC-type transporter activity"/>
    <property type="evidence" value="ECO:0007669"/>
    <property type="project" value="InterPro"/>
</dbReference>
<proteinExistence type="predicted"/>
<dbReference type="Pfam" id="PF01061">
    <property type="entry name" value="ABC2_membrane"/>
    <property type="match status" value="1"/>
</dbReference>
<protein>
    <submittedName>
        <fullName evidence="8">ABC transporter</fullName>
    </submittedName>
</protein>
<dbReference type="InterPro" id="IPR013525">
    <property type="entry name" value="ABC2_TM"/>
</dbReference>
<dbReference type="EMBL" id="CP045810">
    <property type="protein sequence ID" value="QHN37918.1"/>
    <property type="molecule type" value="Genomic_DNA"/>
</dbReference>
<keyword evidence="2 6" id="KW-0812">Transmembrane</keyword>
<accession>A0A857M6M8</accession>